<evidence type="ECO:0000313" key="2">
    <source>
        <dbReference type="Proteomes" id="UP000223968"/>
    </source>
</evidence>
<dbReference type="EMBL" id="PDNB01000056">
    <property type="protein sequence ID" value="PGH12581.1"/>
    <property type="molecule type" value="Genomic_DNA"/>
</dbReference>
<name>A0A2B7XUX9_9EURO</name>
<organism evidence="1 2">
    <name type="scientific">Helicocarpus griseus UAMH5409</name>
    <dbReference type="NCBI Taxonomy" id="1447875"/>
    <lineage>
        <taxon>Eukaryota</taxon>
        <taxon>Fungi</taxon>
        <taxon>Dikarya</taxon>
        <taxon>Ascomycota</taxon>
        <taxon>Pezizomycotina</taxon>
        <taxon>Eurotiomycetes</taxon>
        <taxon>Eurotiomycetidae</taxon>
        <taxon>Onygenales</taxon>
        <taxon>Ajellomycetaceae</taxon>
        <taxon>Helicocarpus</taxon>
    </lineage>
</organism>
<keyword evidence="2" id="KW-1185">Reference proteome</keyword>
<sequence>MAYSRDETIAAITSFYRFLTKVHLPDSALKIPSEGGWPELTDEYLSFMGKTPTVTDLIRHMPFIDSNQEKPYMIHYRTVAVDFTGDSIRNSPHRYTAEPQEERGIT</sequence>
<evidence type="ECO:0000313" key="1">
    <source>
        <dbReference type="EMBL" id="PGH12581.1"/>
    </source>
</evidence>
<gene>
    <name evidence="1" type="ORF">AJ79_04202</name>
</gene>
<comment type="caution">
    <text evidence="1">The sequence shown here is derived from an EMBL/GenBank/DDBJ whole genome shotgun (WGS) entry which is preliminary data.</text>
</comment>
<dbReference type="OrthoDB" id="5343383at2759"/>
<proteinExistence type="predicted"/>
<dbReference type="AlphaFoldDB" id="A0A2B7XUX9"/>
<protein>
    <submittedName>
        <fullName evidence="1">Uncharacterized protein</fullName>
    </submittedName>
</protein>
<dbReference type="STRING" id="1447875.A0A2B7XUX9"/>
<reference evidence="1 2" key="1">
    <citation type="submission" date="2017-10" db="EMBL/GenBank/DDBJ databases">
        <title>Comparative genomics in systemic dimorphic fungi from Ajellomycetaceae.</title>
        <authorList>
            <person name="Munoz J.F."/>
            <person name="Mcewen J.G."/>
            <person name="Clay O.K."/>
            <person name="Cuomo C.A."/>
        </authorList>
    </citation>
    <scope>NUCLEOTIDE SEQUENCE [LARGE SCALE GENOMIC DNA]</scope>
    <source>
        <strain evidence="1 2">UAMH5409</strain>
    </source>
</reference>
<dbReference type="Proteomes" id="UP000223968">
    <property type="component" value="Unassembled WGS sequence"/>
</dbReference>
<accession>A0A2B7XUX9</accession>